<evidence type="ECO:0000313" key="1">
    <source>
        <dbReference type="EMBL" id="JAH48606.1"/>
    </source>
</evidence>
<reference evidence="1" key="2">
    <citation type="journal article" date="2015" name="Fish Shellfish Immunol.">
        <title>Early steps in the European eel (Anguilla anguilla)-Vibrio vulnificus interaction in the gills: Role of the RtxA13 toxin.</title>
        <authorList>
            <person name="Callol A."/>
            <person name="Pajuelo D."/>
            <person name="Ebbesson L."/>
            <person name="Teles M."/>
            <person name="MacKenzie S."/>
            <person name="Amaro C."/>
        </authorList>
    </citation>
    <scope>NUCLEOTIDE SEQUENCE</scope>
</reference>
<dbReference type="AlphaFoldDB" id="A0A0E9T4J7"/>
<reference evidence="1" key="1">
    <citation type="submission" date="2014-11" db="EMBL/GenBank/DDBJ databases">
        <authorList>
            <person name="Amaro Gonzalez C."/>
        </authorList>
    </citation>
    <scope>NUCLEOTIDE SEQUENCE</scope>
</reference>
<proteinExistence type="predicted"/>
<organism evidence="1">
    <name type="scientific">Anguilla anguilla</name>
    <name type="common">European freshwater eel</name>
    <name type="synonym">Muraena anguilla</name>
    <dbReference type="NCBI Taxonomy" id="7936"/>
    <lineage>
        <taxon>Eukaryota</taxon>
        <taxon>Metazoa</taxon>
        <taxon>Chordata</taxon>
        <taxon>Craniata</taxon>
        <taxon>Vertebrata</taxon>
        <taxon>Euteleostomi</taxon>
        <taxon>Actinopterygii</taxon>
        <taxon>Neopterygii</taxon>
        <taxon>Teleostei</taxon>
        <taxon>Anguilliformes</taxon>
        <taxon>Anguillidae</taxon>
        <taxon>Anguilla</taxon>
    </lineage>
</organism>
<name>A0A0E9T4J7_ANGAN</name>
<protein>
    <submittedName>
        <fullName evidence="1">Uncharacterized protein</fullName>
    </submittedName>
</protein>
<sequence>MNTSGKHLMIHILKYKVPNAEEKLLTCVNRGCPTLNYRDMQGTN</sequence>
<accession>A0A0E9T4J7</accession>
<dbReference type="EMBL" id="GBXM01059971">
    <property type="protein sequence ID" value="JAH48606.1"/>
    <property type="molecule type" value="Transcribed_RNA"/>
</dbReference>